<accession>A0A2G5HCL4</accession>
<dbReference type="Proteomes" id="UP000230605">
    <property type="component" value="Chromosome 9"/>
</dbReference>
<evidence type="ECO:0000313" key="3">
    <source>
        <dbReference type="EMBL" id="WPB08184.1"/>
    </source>
</evidence>
<evidence type="ECO:0000313" key="5">
    <source>
        <dbReference type="Proteomes" id="UP001302367"/>
    </source>
</evidence>
<evidence type="ECO:0000256" key="1">
    <source>
        <dbReference type="SAM" id="MobiDB-lite"/>
    </source>
</evidence>
<feature type="compositionally biased region" description="Basic and acidic residues" evidence="1">
    <location>
        <begin position="57"/>
        <end position="69"/>
    </location>
</feature>
<proteinExistence type="predicted"/>
<dbReference type="OrthoDB" id="3639988at2759"/>
<protein>
    <submittedName>
        <fullName evidence="2">Uncharacterized protein</fullName>
    </submittedName>
</protein>
<feature type="compositionally biased region" description="Acidic residues" evidence="1">
    <location>
        <begin position="103"/>
        <end position="124"/>
    </location>
</feature>
<evidence type="ECO:0000313" key="2">
    <source>
        <dbReference type="EMBL" id="PIA90304.1"/>
    </source>
</evidence>
<organism evidence="2 4">
    <name type="scientific">Cercospora beticola</name>
    <name type="common">Sugarbeet leaf spot fungus</name>
    <dbReference type="NCBI Taxonomy" id="122368"/>
    <lineage>
        <taxon>Eukaryota</taxon>
        <taxon>Fungi</taxon>
        <taxon>Dikarya</taxon>
        <taxon>Ascomycota</taxon>
        <taxon>Pezizomycotina</taxon>
        <taxon>Dothideomycetes</taxon>
        <taxon>Dothideomycetidae</taxon>
        <taxon>Mycosphaerellales</taxon>
        <taxon>Mycosphaerellaceae</taxon>
        <taxon>Cercospora</taxon>
    </lineage>
</organism>
<dbReference type="EMBL" id="CP134192">
    <property type="protein sequence ID" value="WPB08184.1"/>
    <property type="molecule type" value="Genomic_DNA"/>
</dbReference>
<dbReference type="AlphaFoldDB" id="A0A2G5HCL4"/>
<dbReference type="Proteomes" id="UP001302367">
    <property type="component" value="Chromosome 9"/>
</dbReference>
<dbReference type="EMBL" id="LKMD01000107">
    <property type="protein sequence ID" value="PIA90304.1"/>
    <property type="molecule type" value="Genomic_DNA"/>
</dbReference>
<feature type="region of interest" description="Disordered" evidence="1">
    <location>
        <begin position="20"/>
        <end position="127"/>
    </location>
</feature>
<keyword evidence="5" id="KW-1185">Reference proteome</keyword>
<evidence type="ECO:0000313" key="4">
    <source>
        <dbReference type="Proteomes" id="UP000230605"/>
    </source>
</evidence>
<sequence length="377" mass="41372">MAHDSELSVANIASVAEGVLMSPRGPPSSVGASELGRLALGRPGSRDSEMVTTRSGAKREAASKGEKARSSAGPSKKKGQEKASSSKTTRKSGRTSKSAAAQDDPDDSDDDDDPDDSDKSEDEGTGGVEQAVLKLALIHEPSHHSWAEFRSPDTRRSLESTIYRNIHMQHARKYRTAADLAPLMAVAPVGGRDWSEIMASKMWRRWHSILEEYRRYINPDSAGGNDVDTTIESIRRLFHAVEDTLRQFPGMPDNAKQQLGGIFLRVFQTFPVYKDSNRPQGAPSYAGGSTQFEYNLLFRFAALKASWLQCLEVLRRLHGAGYAGLFHARQEDWAGVHRDMYHVLGTAGWPRDSGEFITVLHRILTALGVAIAPIPTS</sequence>
<reference evidence="2 4" key="1">
    <citation type="submission" date="2015-10" db="EMBL/GenBank/DDBJ databases">
        <title>The cercosporin biosynthetic gene cluster was horizontally transferred to several fungal lineages and shown to be expanded in Cercospora beticola based on microsynteny with recipient genomes.</title>
        <authorList>
            <person name="De Jonge R."/>
            <person name="Ebert M.K."/>
            <person name="Suttle J.C."/>
            <person name="Jurick Ii W.M."/>
            <person name="Secor G.A."/>
            <person name="Thomma B.P."/>
            <person name="Van De Peer Y."/>
            <person name="Bolton M.D."/>
        </authorList>
    </citation>
    <scope>NUCLEOTIDE SEQUENCE [LARGE SCALE GENOMIC DNA]</scope>
    <source>
        <strain evidence="2 4">09-40</strain>
    </source>
</reference>
<gene>
    <name evidence="2" type="ORF">CB0940_11342</name>
    <name evidence="3" type="ORF">RHO25_012848</name>
</gene>
<reference evidence="3 5" key="2">
    <citation type="submission" date="2023-09" db="EMBL/GenBank/DDBJ databases">
        <title>Complete-Gapless Cercospora beticola genome.</title>
        <authorList>
            <person name="Wyatt N.A."/>
            <person name="Spanner R.E."/>
            <person name="Bolton M.D."/>
        </authorList>
    </citation>
    <scope>NUCLEOTIDE SEQUENCE [LARGE SCALE GENOMIC DNA]</scope>
    <source>
        <strain evidence="3">Cb09-40</strain>
    </source>
</reference>
<name>A0A2G5HCL4_CERBT</name>